<gene>
    <name evidence="1" type="ORF">XccvBFoX4_gp50c</name>
</gene>
<evidence type="ECO:0000313" key="2">
    <source>
        <dbReference type="Proteomes" id="UP000671952"/>
    </source>
</evidence>
<sequence>MRYYAGIGSRDTPHWVQLQMEKLAFVLARTHGMCLRSGAAIGADQAFERGARRYRLAECEIYLPWPGYEGHSSPRNEVDLSAMRVAMNLYPGNGWQTLGYKARLLHGRNVYQILGKDLETPVDMVVCWTPGGKSGGGTGGAIRVARSRGIPVHDWGKLTSPQIERFIEEWRYGRGS</sequence>
<dbReference type="EMBL" id="MT161385">
    <property type="protein sequence ID" value="QJI53004.1"/>
    <property type="molecule type" value="Genomic_DNA"/>
</dbReference>
<name>A0A858WHQ8_9CAUD</name>
<organism evidence="1 2">
    <name type="scientific">Xanthomonas phage FoX4</name>
    <dbReference type="NCBI Taxonomy" id="2723900"/>
    <lineage>
        <taxon>Viruses</taxon>
        <taxon>Duplodnaviria</taxon>
        <taxon>Heunggongvirae</taxon>
        <taxon>Uroviricota</taxon>
        <taxon>Caudoviricetes</taxon>
        <taxon>Foxquatrovirus</taxon>
        <taxon>Foxquatrovirus fox4</taxon>
    </lineage>
</organism>
<protein>
    <submittedName>
        <fullName evidence="1">Putative DNA recombination mediator protein A</fullName>
    </submittedName>
</protein>
<evidence type="ECO:0000313" key="1">
    <source>
        <dbReference type="EMBL" id="QJI53004.1"/>
    </source>
</evidence>
<accession>A0A858WHQ8</accession>
<dbReference type="Proteomes" id="UP000671952">
    <property type="component" value="Segment"/>
</dbReference>
<proteinExistence type="predicted"/>
<reference evidence="1" key="1">
    <citation type="submission" date="2020-03" db="EMBL/GenBank/DDBJ databases">
        <title>Development of an integrated pest management strategy to control Xanthomonas campestris pv. campestris by using bacteriophages.</title>
        <authorList>
            <person name="Holtappels D."/>
            <person name="Rombouts S."/>
            <person name="Lavigne R."/>
            <person name="Wagemans J."/>
        </authorList>
    </citation>
    <scope>NUCLEOTIDE SEQUENCE</scope>
</reference>
<keyword evidence="2" id="KW-1185">Reference proteome</keyword>